<dbReference type="PANTHER" id="PTHR43671">
    <property type="entry name" value="SERINE/THREONINE-PROTEIN KINASE NEK"/>
    <property type="match status" value="1"/>
</dbReference>
<dbReference type="Gene3D" id="3.30.200.20">
    <property type="entry name" value="Phosphorylase Kinase, domain 1"/>
    <property type="match status" value="1"/>
</dbReference>
<dbReference type="InterPro" id="IPR050660">
    <property type="entry name" value="NEK_Ser/Thr_kinase"/>
</dbReference>
<evidence type="ECO:0000256" key="8">
    <source>
        <dbReference type="SAM" id="MobiDB-lite"/>
    </source>
</evidence>
<feature type="transmembrane region" description="Helical" evidence="9">
    <location>
        <begin position="503"/>
        <end position="520"/>
    </location>
</feature>
<comment type="similarity">
    <text evidence="1">Belongs to the protein kinase superfamily. NEK Ser/Thr protein kinase family. NIMA subfamily.</text>
</comment>
<dbReference type="EMBL" id="SSMQ01000069">
    <property type="protein sequence ID" value="TKC98362.1"/>
    <property type="molecule type" value="Genomic_DNA"/>
</dbReference>
<protein>
    <recommendedName>
        <fullName evidence="2">non-specific serine/threonine protein kinase</fullName>
        <ecNumber evidence="2">2.7.11.1</ecNumber>
    </recommendedName>
</protein>
<evidence type="ECO:0000259" key="10">
    <source>
        <dbReference type="PROSITE" id="PS50011"/>
    </source>
</evidence>
<dbReference type="PROSITE" id="PS50011">
    <property type="entry name" value="PROTEIN_KINASE_DOM"/>
    <property type="match status" value="1"/>
</dbReference>
<feature type="binding site" evidence="7">
    <location>
        <position position="139"/>
    </location>
    <ligand>
        <name>ATP</name>
        <dbReference type="ChEBI" id="CHEBI:30616"/>
    </ligand>
</feature>
<accession>A0A4U1IV60</accession>
<dbReference type="PROSITE" id="PS00107">
    <property type="entry name" value="PROTEIN_KINASE_ATP"/>
    <property type="match status" value="1"/>
</dbReference>
<dbReference type="GO" id="GO:0004674">
    <property type="term" value="F:protein serine/threonine kinase activity"/>
    <property type="evidence" value="ECO:0007669"/>
    <property type="project" value="UniProtKB-KW"/>
</dbReference>
<dbReference type="CDD" id="cd14014">
    <property type="entry name" value="STKc_PknB_like"/>
    <property type="match status" value="1"/>
</dbReference>
<evidence type="ECO:0000256" key="7">
    <source>
        <dbReference type="PROSITE-ProRule" id="PRU10141"/>
    </source>
</evidence>
<dbReference type="SUPFAM" id="SSF56112">
    <property type="entry name" value="Protein kinase-like (PK-like)"/>
    <property type="match status" value="1"/>
</dbReference>
<dbReference type="InterPro" id="IPR017441">
    <property type="entry name" value="Protein_kinase_ATP_BS"/>
</dbReference>
<keyword evidence="9" id="KW-1133">Transmembrane helix</keyword>
<name>A0A4U1IV60_9BACT</name>
<keyword evidence="9" id="KW-0472">Membrane</keyword>
<organism evidence="11 12">
    <name type="scientific">Polyangium fumosum</name>
    <dbReference type="NCBI Taxonomy" id="889272"/>
    <lineage>
        <taxon>Bacteria</taxon>
        <taxon>Pseudomonadati</taxon>
        <taxon>Myxococcota</taxon>
        <taxon>Polyangia</taxon>
        <taxon>Polyangiales</taxon>
        <taxon>Polyangiaceae</taxon>
        <taxon>Polyangium</taxon>
    </lineage>
</organism>
<dbReference type="OrthoDB" id="5493085at2"/>
<proteinExistence type="inferred from homology"/>
<feature type="region of interest" description="Disordered" evidence="8">
    <location>
        <begin position="411"/>
        <end position="447"/>
    </location>
</feature>
<keyword evidence="12" id="KW-1185">Reference proteome</keyword>
<dbReference type="Gene3D" id="1.10.510.10">
    <property type="entry name" value="Transferase(Phosphotransferase) domain 1"/>
    <property type="match status" value="1"/>
</dbReference>
<keyword evidence="9" id="KW-0812">Transmembrane</keyword>
<dbReference type="GO" id="GO:0005524">
    <property type="term" value="F:ATP binding"/>
    <property type="evidence" value="ECO:0007669"/>
    <property type="project" value="UniProtKB-UniRule"/>
</dbReference>
<keyword evidence="5 11" id="KW-0418">Kinase</keyword>
<dbReference type="Proteomes" id="UP000309215">
    <property type="component" value="Unassembled WGS sequence"/>
</dbReference>
<dbReference type="PANTHER" id="PTHR43671:SF13">
    <property type="entry name" value="SERINE_THREONINE-PROTEIN KINASE NEK2"/>
    <property type="match status" value="1"/>
</dbReference>
<keyword evidence="11" id="KW-0723">Serine/threonine-protein kinase</keyword>
<feature type="region of interest" description="Disordered" evidence="8">
    <location>
        <begin position="1"/>
        <end position="97"/>
    </location>
</feature>
<dbReference type="InterPro" id="IPR008266">
    <property type="entry name" value="Tyr_kinase_AS"/>
</dbReference>
<evidence type="ECO:0000256" key="3">
    <source>
        <dbReference type="ARBA" id="ARBA00022679"/>
    </source>
</evidence>
<keyword evidence="3" id="KW-0808">Transferase</keyword>
<reference evidence="11 12" key="1">
    <citation type="submission" date="2019-04" db="EMBL/GenBank/DDBJ databases">
        <authorList>
            <person name="Li Y."/>
            <person name="Wang J."/>
        </authorList>
    </citation>
    <scope>NUCLEOTIDE SEQUENCE [LARGE SCALE GENOMIC DNA]</scope>
    <source>
        <strain evidence="11 12">DSM 14668</strain>
    </source>
</reference>
<dbReference type="Pfam" id="PF00069">
    <property type="entry name" value="Pkinase"/>
    <property type="match status" value="1"/>
</dbReference>
<evidence type="ECO:0000256" key="1">
    <source>
        <dbReference type="ARBA" id="ARBA00010886"/>
    </source>
</evidence>
<dbReference type="InterPro" id="IPR000719">
    <property type="entry name" value="Prot_kinase_dom"/>
</dbReference>
<feature type="domain" description="Protein kinase" evidence="10">
    <location>
        <begin position="107"/>
        <end position="381"/>
    </location>
</feature>
<dbReference type="AlphaFoldDB" id="A0A4U1IV60"/>
<evidence type="ECO:0000256" key="6">
    <source>
        <dbReference type="ARBA" id="ARBA00022840"/>
    </source>
</evidence>
<feature type="compositionally biased region" description="Polar residues" evidence="8">
    <location>
        <begin position="544"/>
        <end position="559"/>
    </location>
</feature>
<dbReference type="EC" id="2.7.11.1" evidence="2"/>
<evidence type="ECO:0000256" key="4">
    <source>
        <dbReference type="ARBA" id="ARBA00022741"/>
    </source>
</evidence>
<feature type="compositionally biased region" description="Basic and acidic residues" evidence="8">
    <location>
        <begin position="22"/>
        <end position="53"/>
    </location>
</feature>
<comment type="caution">
    <text evidence="11">The sequence shown here is derived from an EMBL/GenBank/DDBJ whole genome shotgun (WGS) entry which is preliminary data.</text>
</comment>
<evidence type="ECO:0000256" key="9">
    <source>
        <dbReference type="SAM" id="Phobius"/>
    </source>
</evidence>
<feature type="compositionally biased region" description="Basic and acidic residues" evidence="8">
    <location>
        <begin position="61"/>
        <end position="73"/>
    </location>
</feature>
<sequence>MRPADGARSTPNIARRPASFSRLDRASEPTNDAGERGSLRHDALVAEGGEFKVRPRRRRDRGPSRARTMDRRSRTAAPLSARWPFPASRAGSRGSLPERLPMGAGGYELVAQLGSGGMAEVFLARRRGLYATEHTVVVKRLRDEFRAAPAVVKMFAWEAWISARLRHPNIVRFYDFVSHRGRDHLVLEHVRGPDLATLGRTLQATGRSFPFGVVIEVGAAAARALAHAHALEDDDGVPIGLVHRDVSPQNILVSVDGEIKLIDFGVAKTTSAHVPRDTAPGLVKGKMGYIAPEHLRGQPLDARGDVYALGVVLFEMLTGRPLFRRGADVEMIRQALDAEIPPLAALRWDCPPALEAVVQRALAQDPRDRFESAAAMEQALRAAGSALSVEGGPAALAELAELAREVYEGEQVSAPDTWREPMSPPLVTSPARSAPIEDPPAEDTRPEGVRRARIVTCEPGEIVAATSARCDATRPEVPLQVDEAATIIAAPPLLRHRAFSSRIVPLVVAFVMGLLVAAAARGSTLPEGVDRARDAAPGSRTMHRTSQIDLDGNASCTNE</sequence>
<gene>
    <name evidence="11" type="ORF">E8A74_41445</name>
</gene>
<evidence type="ECO:0000256" key="5">
    <source>
        <dbReference type="ARBA" id="ARBA00022777"/>
    </source>
</evidence>
<evidence type="ECO:0000256" key="2">
    <source>
        <dbReference type="ARBA" id="ARBA00012513"/>
    </source>
</evidence>
<dbReference type="PROSITE" id="PS00109">
    <property type="entry name" value="PROTEIN_KINASE_TYR"/>
    <property type="match status" value="1"/>
</dbReference>
<evidence type="ECO:0000313" key="12">
    <source>
        <dbReference type="Proteomes" id="UP000309215"/>
    </source>
</evidence>
<keyword evidence="4 7" id="KW-0547">Nucleotide-binding</keyword>
<dbReference type="InterPro" id="IPR011009">
    <property type="entry name" value="Kinase-like_dom_sf"/>
</dbReference>
<keyword evidence="6 7" id="KW-0067">ATP-binding</keyword>
<evidence type="ECO:0000313" key="11">
    <source>
        <dbReference type="EMBL" id="TKC98362.1"/>
    </source>
</evidence>
<feature type="region of interest" description="Disordered" evidence="8">
    <location>
        <begin position="528"/>
        <end position="559"/>
    </location>
</feature>